<dbReference type="Proteomes" id="UP000623129">
    <property type="component" value="Unassembled WGS sequence"/>
</dbReference>
<dbReference type="PROSITE" id="PS51141">
    <property type="entry name" value="ZF_SBP"/>
    <property type="match status" value="1"/>
</dbReference>
<dbReference type="Gene3D" id="4.10.1100.10">
    <property type="entry name" value="Transcription factor, SBP-box domain"/>
    <property type="match status" value="1"/>
</dbReference>
<gene>
    <name evidence="12" type="ORF">FCM35_KLT08994</name>
</gene>
<dbReference type="FunFam" id="4.10.1100.10:FF:000001">
    <property type="entry name" value="Squamosa promoter-binding-like protein 14"/>
    <property type="match status" value="1"/>
</dbReference>
<reference evidence="12" key="1">
    <citation type="submission" date="2020-01" db="EMBL/GenBank/DDBJ databases">
        <title>Genome sequence of Kobresia littledalei, the first chromosome-level genome in the family Cyperaceae.</title>
        <authorList>
            <person name="Qu G."/>
        </authorList>
    </citation>
    <scope>NUCLEOTIDE SEQUENCE</scope>
    <source>
        <strain evidence="12">C.B.Clarke</strain>
        <tissue evidence="12">Leaf</tissue>
    </source>
</reference>
<feature type="region of interest" description="Disordered" evidence="10">
    <location>
        <begin position="321"/>
        <end position="351"/>
    </location>
</feature>
<keyword evidence="6" id="KW-0238">DNA-binding</keyword>
<feature type="region of interest" description="Disordered" evidence="10">
    <location>
        <begin position="45"/>
        <end position="76"/>
    </location>
</feature>
<sequence length="351" mass="37705">MGSPSNANSSSFNFGEEKICFDETMAMGSSTSISTVYAGLLVGSRASTSSSSPSSPSSSKRPGPSCASQGPAQQPMGRCQVEGCGVDLSGAKAYYCKHRVCGPHSKAPRVVVGGIEQRFCQQCSRFHLLSEFDQGKRSCRRRLAGHNERRRKPPSGPLSHGRPFSPFFHDVSNNTEVDGTVSSGFVMDFTRPSTAVTFVGNQPPQVNPTRPQIGMPPFVQTPTHQQFLSSSNETLNLAGALNSSCAHSLLSSPVQWDRPAGDSIQSPFSFRHLHEGNSSRSNHGYTSASSVPVQQHVGLDMMERTATETVQYSGLLGSALHRNSETSSDGNTRNYEHGDGGNGHDLIHWSL</sequence>
<protein>
    <submittedName>
        <fullName evidence="12">Squamosa promoter-binding-like protein 17</fullName>
    </submittedName>
</protein>
<keyword evidence="8" id="KW-0539">Nucleus</keyword>
<dbReference type="PANTHER" id="PTHR31251">
    <property type="entry name" value="SQUAMOSA PROMOTER-BINDING-LIKE PROTEIN 4"/>
    <property type="match status" value="1"/>
</dbReference>
<dbReference type="SUPFAM" id="SSF103612">
    <property type="entry name" value="SBT domain"/>
    <property type="match status" value="1"/>
</dbReference>
<dbReference type="InterPro" id="IPR004333">
    <property type="entry name" value="SBP_dom"/>
</dbReference>
<evidence type="ECO:0000256" key="1">
    <source>
        <dbReference type="ARBA" id="ARBA00004123"/>
    </source>
</evidence>
<evidence type="ECO:0000256" key="9">
    <source>
        <dbReference type="PROSITE-ProRule" id="PRU00470"/>
    </source>
</evidence>
<keyword evidence="4" id="KW-0862">Zinc</keyword>
<dbReference type="GO" id="GO:0008270">
    <property type="term" value="F:zinc ion binding"/>
    <property type="evidence" value="ECO:0007669"/>
    <property type="project" value="UniProtKB-KW"/>
</dbReference>
<evidence type="ECO:0000313" key="13">
    <source>
        <dbReference type="Proteomes" id="UP000623129"/>
    </source>
</evidence>
<dbReference type="AlphaFoldDB" id="A0A833QMW4"/>
<accession>A0A833QMW4</accession>
<dbReference type="GO" id="GO:0005634">
    <property type="term" value="C:nucleus"/>
    <property type="evidence" value="ECO:0007669"/>
    <property type="project" value="UniProtKB-SubCell"/>
</dbReference>
<organism evidence="12 13">
    <name type="scientific">Carex littledalei</name>
    <dbReference type="NCBI Taxonomy" id="544730"/>
    <lineage>
        <taxon>Eukaryota</taxon>
        <taxon>Viridiplantae</taxon>
        <taxon>Streptophyta</taxon>
        <taxon>Embryophyta</taxon>
        <taxon>Tracheophyta</taxon>
        <taxon>Spermatophyta</taxon>
        <taxon>Magnoliopsida</taxon>
        <taxon>Liliopsida</taxon>
        <taxon>Poales</taxon>
        <taxon>Cyperaceae</taxon>
        <taxon>Cyperoideae</taxon>
        <taxon>Cariceae</taxon>
        <taxon>Carex</taxon>
        <taxon>Carex subgen. Euthyceras</taxon>
    </lineage>
</organism>
<dbReference type="InterPro" id="IPR036893">
    <property type="entry name" value="SBP_sf"/>
</dbReference>
<evidence type="ECO:0000259" key="11">
    <source>
        <dbReference type="PROSITE" id="PS51141"/>
    </source>
</evidence>
<name>A0A833QMW4_9POAL</name>
<dbReference type="PANTHER" id="PTHR31251:SF226">
    <property type="entry name" value="SQUAMOSA PROMOTER-BINDING-LIKE PROTEIN 6"/>
    <property type="match status" value="1"/>
</dbReference>
<comment type="caution">
    <text evidence="12">The sequence shown here is derived from an EMBL/GenBank/DDBJ whole genome shotgun (WGS) entry which is preliminary data.</text>
</comment>
<feature type="compositionally biased region" description="Low complexity" evidence="10">
    <location>
        <begin position="45"/>
        <end position="65"/>
    </location>
</feature>
<dbReference type="Pfam" id="PF03110">
    <property type="entry name" value="SBP"/>
    <property type="match status" value="1"/>
</dbReference>
<evidence type="ECO:0000256" key="2">
    <source>
        <dbReference type="ARBA" id="ARBA00022723"/>
    </source>
</evidence>
<keyword evidence="7" id="KW-0804">Transcription</keyword>
<keyword evidence="3 9" id="KW-0863">Zinc-finger</keyword>
<evidence type="ECO:0000313" key="12">
    <source>
        <dbReference type="EMBL" id="KAF3325914.1"/>
    </source>
</evidence>
<comment type="subcellular location">
    <subcellularLocation>
        <location evidence="1">Nucleus</location>
    </subcellularLocation>
</comment>
<proteinExistence type="predicted"/>
<feature type="region of interest" description="Disordered" evidence="10">
    <location>
        <begin position="143"/>
        <end position="164"/>
    </location>
</feature>
<keyword evidence="5" id="KW-0805">Transcription regulation</keyword>
<dbReference type="InterPro" id="IPR044817">
    <property type="entry name" value="SBP-like"/>
</dbReference>
<evidence type="ECO:0000256" key="7">
    <source>
        <dbReference type="ARBA" id="ARBA00023163"/>
    </source>
</evidence>
<evidence type="ECO:0000256" key="10">
    <source>
        <dbReference type="SAM" id="MobiDB-lite"/>
    </source>
</evidence>
<evidence type="ECO:0000256" key="3">
    <source>
        <dbReference type="ARBA" id="ARBA00022771"/>
    </source>
</evidence>
<evidence type="ECO:0000256" key="6">
    <source>
        <dbReference type="ARBA" id="ARBA00023125"/>
    </source>
</evidence>
<dbReference type="OrthoDB" id="514967at2759"/>
<evidence type="ECO:0000256" key="5">
    <source>
        <dbReference type="ARBA" id="ARBA00023015"/>
    </source>
</evidence>
<dbReference type="EMBL" id="SWLB01000019">
    <property type="protein sequence ID" value="KAF3325914.1"/>
    <property type="molecule type" value="Genomic_DNA"/>
</dbReference>
<feature type="domain" description="SBP-type" evidence="11">
    <location>
        <begin position="76"/>
        <end position="153"/>
    </location>
</feature>
<keyword evidence="2" id="KW-0479">Metal-binding</keyword>
<feature type="compositionally biased region" description="Basic residues" evidence="10">
    <location>
        <begin position="143"/>
        <end position="153"/>
    </location>
</feature>
<keyword evidence="13" id="KW-1185">Reference proteome</keyword>
<evidence type="ECO:0000256" key="8">
    <source>
        <dbReference type="ARBA" id="ARBA00023242"/>
    </source>
</evidence>
<dbReference type="GO" id="GO:0003677">
    <property type="term" value="F:DNA binding"/>
    <property type="evidence" value="ECO:0007669"/>
    <property type="project" value="UniProtKB-KW"/>
</dbReference>
<evidence type="ECO:0000256" key="4">
    <source>
        <dbReference type="ARBA" id="ARBA00022833"/>
    </source>
</evidence>